<protein>
    <recommendedName>
        <fullName evidence="4">DUF2207 domain-containing protein</fullName>
    </recommendedName>
</protein>
<evidence type="ECO:0000313" key="2">
    <source>
        <dbReference type="EMBL" id="MET9846146.1"/>
    </source>
</evidence>
<gene>
    <name evidence="2" type="ORF">ABZZ21_16590</name>
</gene>
<dbReference type="RefSeq" id="WP_355397516.1">
    <property type="nucleotide sequence ID" value="NZ_JBEGHN010000016.1"/>
</dbReference>
<feature type="transmembrane region" description="Helical" evidence="1">
    <location>
        <begin position="194"/>
        <end position="214"/>
    </location>
</feature>
<keyword evidence="1" id="KW-0812">Transmembrane</keyword>
<feature type="transmembrane region" description="Helical" evidence="1">
    <location>
        <begin position="167"/>
        <end position="188"/>
    </location>
</feature>
<comment type="caution">
    <text evidence="2">The sequence shown here is derived from an EMBL/GenBank/DDBJ whole genome shotgun (WGS) entry which is preliminary data.</text>
</comment>
<proteinExistence type="predicted"/>
<evidence type="ECO:0000256" key="1">
    <source>
        <dbReference type="SAM" id="Phobius"/>
    </source>
</evidence>
<keyword evidence="1" id="KW-1133">Transmembrane helix</keyword>
<reference evidence="2 3" key="1">
    <citation type="submission" date="2024-06" db="EMBL/GenBank/DDBJ databases">
        <title>The Natural Products Discovery Center: Release of the First 8490 Sequenced Strains for Exploring Actinobacteria Biosynthetic Diversity.</title>
        <authorList>
            <person name="Kalkreuter E."/>
            <person name="Kautsar S.A."/>
            <person name="Yang D."/>
            <person name="Bader C.D."/>
            <person name="Teijaro C.N."/>
            <person name="Fluegel L."/>
            <person name="Davis C.M."/>
            <person name="Simpson J.R."/>
            <person name="Lauterbach L."/>
            <person name="Steele A.D."/>
            <person name="Gui C."/>
            <person name="Meng S."/>
            <person name="Li G."/>
            <person name="Viehrig K."/>
            <person name="Ye F."/>
            <person name="Su P."/>
            <person name="Kiefer A.F."/>
            <person name="Nichols A."/>
            <person name="Cepeda A.J."/>
            <person name="Yan W."/>
            <person name="Fan B."/>
            <person name="Jiang Y."/>
            <person name="Adhikari A."/>
            <person name="Zheng C.-J."/>
            <person name="Schuster L."/>
            <person name="Cowan T.M."/>
            <person name="Smanski M.J."/>
            <person name="Chevrette M.G."/>
            <person name="De Carvalho L.P.S."/>
            <person name="Shen B."/>
        </authorList>
    </citation>
    <scope>NUCLEOTIDE SEQUENCE [LARGE SCALE GENOMIC DNA]</scope>
    <source>
        <strain evidence="2 3">NPDC006434</strain>
    </source>
</reference>
<accession>A0ABV2UX53</accession>
<organism evidence="2 3">
    <name type="scientific">Streptomyces ossamyceticus</name>
    <dbReference type="NCBI Taxonomy" id="249581"/>
    <lineage>
        <taxon>Bacteria</taxon>
        <taxon>Bacillati</taxon>
        <taxon>Actinomycetota</taxon>
        <taxon>Actinomycetes</taxon>
        <taxon>Kitasatosporales</taxon>
        <taxon>Streptomycetaceae</taxon>
        <taxon>Streptomyces</taxon>
    </lineage>
</organism>
<name>A0ABV2UX53_9ACTN</name>
<dbReference type="EMBL" id="JBEXPZ010000019">
    <property type="protein sequence ID" value="MET9846146.1"/>
    <property type="molecule type" value="Genomic_DNA"/>
</dbReference>
<keyword evidence="3" id="KW-1185">Reference proteome</keyword>
<sequence>MIVWVAWAGSAVGYALLVLGALSLDQRIYTRAVAEALARHRATRPEPADAVPDEDLRLGVAAVAVLAEGDGSIHRAFSTVITDMVARGVLEATTEDDGTPTLRLANRQHACRPGESEEEAALRSLASSYQNPATADPHGLLHPTADRLMTEGYLRGRGVYIDFERPCLFWSRTVAALTLPLAALEMYAFLDWRYALVAGWTSMAMIVVAWGLALPDSERPQALRLPVLTERGEQVVRQARARHAHLDPAKRPASQAYAPDEAAAACAVFGNAAYSHFAAHTPGFADAFTAGVERRLANRAADHLRRHWNDFIG</sequence>
<feature type="transmembrane region" description="Helical" evidence="1">
    <location>
        <begin position="6"/>
        <end position="24"/>
    </location>
</feature>
<dbReference type="Proteomes" id="UP001550210">
    <property type="component" value="Unassembled WGS sequence"/>
</dbReference>
<evidence type="ECO:0000313" key="3">
    <source>
        <dbReference type="Proteomes" id="UP001550210"/>
    </source>
</evidence>
<evidence type="ECO:0008006" key="4">
    <source>
        <dbReference type="Google" id="ProtNLM"/>
    </source>
</evidence>
<keyword evidence="1" id="KW-0472">Membrane</keyword>